<dbReference type="EMBL" id="QJUE01000002">
    <property type="protein sequence ID" value="PYE02970.1"/>
    <property type="molecule type" value="Genomic_DNA"/>
</dbReference>
<sequence length="295" mass="35775">MKNKLPNFICVGTQRAGTTSFHEILIQNENIFMPKNKEIHFFDKDSNYKKGLEWYLNEFKEAEYEKCIGECTPDYMLYNYVPKRIQKTLGEDLKIIFILRNPIERAYSQYNFHLMEGVEKNLSFINAIKSENIDKHNSTYNEWYSPAYYISRGLYTVQIKRYLEYFKKDNMYFVLFEDLYGTNSHKYINEILNFLKIKSNHNNKFHIKGKEEIKIPKNKLINYIFDRTNSRIKIIRKLIPNKLYSRIVRYSRKHLMTEPKKLSNKTKLELNNIYYKEEILLLEKLINKDLSRWIR</sequence>
<evidence type="ECO:0000313" key="4">
    <source>
        <dbReference type="EMBL" id="PYE02970.1"/>
    </source>
</evidence>
<accession>A0A318R486</accession>
<gene>
    <name evidence="4" type="ORF">DNJ73_04270</name>
</gene>
<name>A0A318R486_PROMR</name>
<evidence type="ECO:0000256" key="2">
    <source>
        <dbReference type="ARBA" id="ARBA00023180"/>
    </source>
</evidence>
<dbReference type="Pfam" id="PF00685">
    <property type="entry name" value="Sulfotransfer_1"/>
    <property type="match status" value="1"/>
</dbReference>
<keyword evidence="1" id="KW-0808">Transferase</keyword>
<comment type="caution">
    <text evidence="4">The sequence shown here is derived from an EMBL/GenBank/DDBJ whole genome shotgun (WGS) entry which is preliminary data.</text>
</comment>
<dbReference type="PANTHER" id="PTHR10605:SF56">
    <property type="entry name" value="BIFUNCTIONAL HEPARAN SULFATE N-DEACETYLASE_N-SULFOTRANSFERASE"/>
    <property type="match status" value="1"/>
</dbReference>
<dbReference type="OrthoDB" id="9797480at2"/>
<dbReference type="AlphaFoldDB" id="A0A318R486"/>
<keyword evidence="2" id="KW-0325">Glycoprotein</keyword>
<protein>
    <recommendedName>
        <fullName evidence="3">Sulfotransferase domain-containing protein</fullName>
    </recommendedName>
</protein>
<dbReference type="GO" id="GO:0008146">
    <property type="term" value="F:sulfotransferase activity"/>
    <property type="evidence" value="ECO:0007669"/>
    <property type="project" value="InterPro"/>
</dbReference>
<proteinExistence type="predicted"/>
<evidence type="ECO:0000259" key="3">
    <source>
        <dbReference type="Pfam" id="PF00685"/>
    </source>
</evidence>
<evidence type="ECO:0000256" key="1">
    <source>
        <dbReference type="ARBA" id="ARBA00022679"/>
    </source>
</evidence>
<dbReference type="SUPFAM" id="SSF52540">
    <property type="entry name" value="P-loop containing nucleoside triphosphate hydrolases"/>
    <property type="match status" value="1"/>
</dbReference>
<dbReference type="RefSeq" id="WP_158466463.1">
    <property type="nucleotide sequence ID" value="NZ_QJUE01000002.1"/>
</dbReference>
<dbReference type="InterPro" id="IPR000863">
    <property type="entry name" value="Sulfotransferase_dom"/>
</dbReference>
<feature type="domain" description="Sulfotransferase" evidence="3">
    <location>
        <begin position="7"/>
        <end position="200"/>
    </location>
</feature>
<dbReference type="PANTHER" id="PTHR10605">
    <property type="entry name" value="HEPARAN SULFATE SULFOTRANSFERASE"/>
    <property type="match status" value="1"/>
</dbReference>
<dbReference type="Proteomes" id="UP000247807">
    <property type="component" value="Unassembled WGS sequence"/>
</dbReference>
<dbReference type="InterPro" id="IPR037359">
    <property type="entry name" value="NST/OST"/>
</dbReference>
<evidence type="ECO:0000313" key="5">
    <source>
        <dbReference type="Proteomes" id="UP000247807"/>
    </source>
</evidence>
<dbReference type="InterPro" id="IPR027417">
    <property type="entry name" value="P-loop_NTPase"/>
</dbReference>
<dbReference type="Gene3D" id="3.40.50.300">
    <property type="entry name" value="P-loop containing nucleotide triphosphate hydrolases"/>
    <property type="match status" value="1"/>
</dbReference>
<reference evidence="4 5" key="1">
    <citation type="journal article" date="2018" name="Appl. Environ. Microbiol.">
        <title>Genome rearrangement shapes Prochlorococcus ecological adaptation.</title>
        <authorList>
            <person name="Yan W."/>
            <person name="Wei S."/>
            <person name="Wang Q."/>
            <person name="Xiao X."/>
            <person name="Zeng Q."/>
            <person name="Jiao N."/>
            <person name="Zhang R."/>
        </authorList>
    </citation>
    <scope>NUCLEOTIDE SEQUENCE [LARGE SCALE GENOMIC DNA]</scope>
    <source>
        <strain evidence="4 5">XMU1408</strain>
    </source>
</reference>
<organism evidence="4 5">
    <name type="scientific">Prochlorococcus marinus XMU1408</name>
    <dbReference type="NCBI Taxonomy" id="2213228"/>
    <lineage>
        <taxon>Bacteria</taxon>
        <taxon>Bacillati</taxon>
        <taxon>Cyanobacteriota</taxon>
        <taxon>Cyanophyceae</taxon>
        <taxon>Synechococcales</taxon>
        <taxon>Prochlorococcaceae</taxon>
        <taxon>Prochlorococcus</taxon>
    </lineage>
</organism>